<dbReference type="PANTHER" id="PTHR11138">
    <property type="entry name" value="METHIONYL-TRNA FORMYLTRANSFERASE"/>
    <property type="match status" value="1"/>
</dbReference>
<dbReference type="SUPFAM" id="SSF53328">
    <property type="entry name" value="Formyltransferase"/>
    <property type="match status" value="1"/>
</dbReference>
<dbReference type="GO" id="GO:0005739">
    <property type="term" value="C:mitochondrion"/>
    <property type="evidence" value="ECO:0007669"/>
    <property type="project" value="TreeGrafter"/>
</dbReference>
<dbReference type="InterPro" id="IPR036477">
    <property type="entry name" value="Formyl_transf_N_sf"/>
</dbReference>
<dbReference type="AlphaFoldDB" id="A0A8K0TDG5"/>
<reference evidence="3" key="1">
    <citation type="journal article" date="2021" name="Nat. Commun.">
        <title>Genetic determinants of endophytism in the Arabidopsis root mycobiome.</title>
        <authorList>
            <person name="Mesny F."/>
            <person name="Miyauchi S."/>
            <person name="Thiergart T."/>
            <person name="Pickel B."/>
            <person name="Atanasova L."/>
            <person name="Karlsson M."/>
            <person name="Huettel B."/>
            <person name="Barry K.W."/>
            <person name="Haridas S."/>
            <person name="Chen C."/>
            <person name="Bauer D."/>
            <person name="Andreopoulos W."/>
            <person name="Pangilinan J."/>
            <person name="LaButti K."/>
            <person name="Riley R."/>
            <person name="Lipzen A."/>
            <person name="Clum A."/>
            <person name="Drula E."/>
            <person name="Henrissat B."/>
            <person name="Kohler A."/>
            <person name="Grigoriev I.V."/>
            <person name="Martin F.M."/>
            <person name="Hacquard S."/>
        </authorList>
    </citation>
    <scope>NUCLEOTIDE SEQUENCE</scope>
    <source>
        <strain evidence="3">MPI-CAGE-AT-0016</strain>
    </source>
</reference>
<evidence type="ECO:0000259" key="2">
    <source>
        <dbReference type="Pfam" id="PF00551"/>
    </source>
</evidence>
<dbReference type="GO" id="GO:0004479">
    <property type="term" value="F:methionyl-tRNA formyltransferase activity"/>
    <property type="evidence" value="ECO:0007669"/>
    <property type="project" value="UniProtKB-EC"/>
</dbReference>
<accession>A0A8K0TDG5</accession>
<dbReference type="PANTHER" id="PTHR11138:SF5">
    <property type="entry name" value="METHIONYL-TRNA FORMYLTRANSFERASE, MITOCHONDRIAL"/>
    <property type="match status" value="1"/>
</dbReference>
<keyword evidence="4" id="KW-1185">Reference proteome</keyword>
<comment type="caution">
    <text evidence="3">The sequence shown here is derived from an EMBL/GenBank/DDBJ whole genome shotgun (WGS) entry which is preliminary data.</text>
</comment>
<dbReference type="EMBL" id="JAGPXD010000004">
    <property type="protein sequence ID" value="KAH7358914.1"/>
    <property type="molecule type" value="Genomic_DNA"/>
</dbReference>
<protein>
    <recommendedName>
        <fullName evidence="1">methionyl-tRNA formyltransferase</fullName>
        <ecNumber evidence="1">2.1.2.9</ecNumber>
    </recommendedName>
</protein>
<name>A0A8K0TDG5_9PEZI</name>
<evidence type="ECO:0000313" key="4">
    <source>
        <dbReference type="Proteomes" id="UP000813385"/>
    </source>
</evidence>
<dbReference type="Proteomes" id="UP000813385">
    <property type="component" value="Unassembled WGS sequence"/>
</dbReference>
<gene>
    <name evidence="3" type="ORF">B0T11DRAFT_109798</name>
</gene>
<dbReference type="CDD" id="cd08646">
    <property type="entry name" value="FMT_core_Met-tRNA-FMT_N"/>
    <property type="match status" value="1"/>
</dbReference>
<dbReference type="OrthoDB" id="10268103at2759"/>
<organism evidence="3 4">
    <name type="scientific">Plectosphaerella cucumerina</name>
    <dbReference type="NCBI Taxonomy" id="40658"/>
    <lineage>
        <taxon>Eukaryota</taxon>
        <taxon>Fungi</taxon>
        <taxon>Dikarya</taxon>
        <taxon>Ascomycota</taxon>
        <taxon>Pezizomycotina</taxon>
        <taxon>Sordariomycetes</taxon>
        <taxon>Hypocreomycetidae</taxon>
        <taxon>Glomerellales</taxon>
        <taxon>Plectosphaerellaceae</taxon>
        <taxon>Plectosphaerella</taxon>
    </lineage>
</organism>
<evidence type="ECO:0000313" key="3">
    <source>
        <dbReference type="EMBL" id="KAH7358914.1"/>
    </source>
</evidence>
<dbReference type="InterPro" id="IPR002376">
    <property type="entry name" value="Formyl_transf_N"/>
</dbReference>
<dbReference type="EC" id="2.1.2.9" evidence="1"/>
<dbReference type="Pfam" id="PF00551">
    <property type="entry name" value="Formyl_trans_N"/>
    <property type="match status" value="1"/>
</dbReference>
<proteinExistence type="predicted"/>
<dbReference type="Gene3D" id="3.40.50.12230">
    <property type="match status" value="1"/>
</dbReference>
<sequence length="376" mass="41099">MPPRLMRLCLPGNWLPAFPGPRFSTTAHRAQKTSDPLRILFCGSDEFSIAALRALHEEHKANDGLIQSLDVVVRPGKPTGRGMKTIREVPIKSTAQELGLRIHELNTFTGWAPFWDVNLIIAVSFGLMVPPRLLRLAKYGGLNLHPSLLPDLRGPAPLHHTLLQNRSHTGITLQTLHEAKFDHGTILAQTPLPGIAVPPDADLRRLHQLVTPAAAEMLVRGLREGVHVPPHEAVAPNEDVPGLSHAPKLVKKDRQVRWESWSAEEFVRHQRVLGPLWTEVMRGTERKRVILEDGEVVDGVEGQQRGIRCSTIEKGEDSRGGETVMSFVDTGRSSGGDGSGGVVISMAGGSFLKVREMKVEGEKKKPAGAVLAAWGS</sequence>
<evidence type="ECO:0000256" key="1">
    <source>
        <dbReference type="ARBA" id="ARBA00012261"/>
    </source>
</evidence>
<dbReference type="InterPro" id="IPR041711">
    <property type="entry name" value="Met-tRNA-FMT_N"/>
</dbReference>
<feature type="domain" description="Formyl transferase N-terminal" evidence="2">
    <location>
        <begin position="38"/>
        <end position="220"/>
    </location>
</feature>